<keyword evidence="3" id="KW-1185">Reference proteome</keyword>
<feature type="region of interest" description="Disordered" evidence="1">
    <location>
        <begin position="343"/>
        <end position="362"/>
    </location>
</feature>
<reference evidence="2 3" key="1">
    <citation type="submission" date="2019-09" db="EMBL/GenBank/DDBJ databases">
        <title>Bird 10,000 Genomes (B10K) Project - Family phase.</title>
        <authorList>
            <person name="Zhang G."/>
        </authorList>
    </citation>
    <scope>NUCLEOTIDE SEQUENCE [LARGE SCALE GENOMIC DNA]</scope>
    <source>
        <strain evidence="2">B10K-DU-001-64</strain>
        <tissue evidence="2">Muscle</tissue>
    </source>
</reference>
<dbReference type="AlphaFoldDB" id="A0A7K4TKD2"/>
<comment type="caution">
    <text evidence="2">The sequence shown here is derived from an EMBL/GenBank/DDBJ whole genome shotgun (WGS) entry which is preliminary data.</text>
</comment>
<evidence type="ECO:0000313" key="3">
    <source>
        <dbReference type="Proteomes" id="UP000574691"/>
    </source>
</evidence>
<evidence type="ECO:0000313" key="2">
    <source>
        <dbReference type="EMBL" id="NWQ98535.1"/>
    </source>
</evidence>
<evidence type="ECO:0000256" key="1">
    <source>
        <dbReference type="SAM" id="MobiDB-lite"/>
    </source>
</evidence>
<gene>
    <name evidence="2" type="primary">Rbms1</name>
    <name evidence="2" type="ORF">BURBIS_R06247</name>
</gene>
<feature type="non-terminal residue" evidence="2">
    <location>
        <position position="1"/>
    </location>
</feature>
<dbReference type="EMBL" id="VYXH01012577">
    <property type="protein sequence ID" value="NWQ98535.1"/>
    <property type="molecule type" value="Genomic_DNA"/>
</dbReference>
<name>A0A7K4TKD2_9CHAR</name>
<sequence length="362" mass="40459">FLEWSQQKNVKQIPRGNFINYIVDVVTEATFIPLVKCSPQPDPDPEEEESSPRQADKNVTCLVKLHTSLIPERLHQFEAVCAAVGMESCFRAQETAPFTNTNLMQAACSCMMMHKNNYINNYIKQLCRRIRKVCVSLSVFVSFTFKMKNTEVKNAEHLCMNATSTNIPSVFSVPAEPLLCKFADGGQKKRQNQNKYIQNGRAWHREGEAGMTLTYDPTTAALQNGFYPSPYSITANRMITQTSITPYIASPVSTYQVQSPSWMQPQPYIMQHPGAVLTPSMDHTMSLQPASMISPLTQQMSHLSLGSTGTYMPATTAMQGAYIPQYTHVQTAAVPVEEASGQQQVTVETSSDHSPYTYQQNK</sequence>
<protein>
    <submittedName>
        <fullName evidence="2">RBMS1 protein</fullName>
    </submittedName>
</protein>
<accession>A0A7K4TKD2</accession>
<dbReference type="Proteomes" id="UP000574691">
    <property type="component" value="Unassembled WGS sequence"/>
</dbReference>
<feature type="non-terminal residue" evidence="2">
    <location>
        <position position="362"/>
    </location>
</feature>
<proteinExistence type="predicted"/>
<organism evidence="2 3">
    <name type="scientific">Burhinus bistriatus</name>
    <dbReference type="NCBI Taxonomy" id="240201"/>
    <lineage>
        <taxon>Eukaryota</taxon>
        <taxon>Metazoa</taxon>
        <taxon>Chordata</taxon>
        <taxon>Craniata</taxon>
        <taxon>Vertebrata</taxon>
        <taxon>Euteleostomi</taxon>
        <taxon>Archelosauria</taxon>
        <taxon>Archosauria</taxon>
        <taxon>Dinosauria</taxon>
        <taxon>Saurischia</taxon>
        <taxon>Theropoda</taxon>
        <taxon>Coelurosauria</taxon>
        <taxon>Aves</taxon>
        <taxon>Neognathae</taxon>
        <taxon>Neoaves</taxon>
        <taxon>Charadriiformes</taxon>
        <taxon>Burhinidae</taxon>
        <taxon>Burhinus</taxon>
    </lineage>
</organism>